<dbReference type="EMBL" id="CP044496">
    <property type="protein sequence ID" value="QFG50750.1"/>
    <property type="molecule type" value="Genomic_DNA"/>
</dbReference>
<evidence type="ECO:0000259" key="1">
    <source>
        <dbReference type="Pfam" id="PF12957"/>
    </source>
</evidence>
<dbReference type="Proteomes" id="UP000325393">
    <property type="component" value="Chromosome"/>
</dbReference>
<dbReference type="GeneID" id="78211617"/>
<gene>
    <name evidence="2" type="ORF">LA749_01335</name>
</gene>
<reference evidence="2 3" key="1">
    <citation type="submission" date="2019-09" db="EMBL/GenBank/DDBJ databases">
        <title>Genome sequencing of Lactobacillus acetotolerans.</title>
        <authorList>
            <person name="Kim K."/>
        </authorList>
    </citation>
    <scope>NUCLEOTIDE SEQUENCE [LARGE SCALE GENOMIC DNA]</scope>
    <source>
        <strain evidence="2 3">LA749</strain>
    </source>
</reference>
<evidence type="ECO:0000313" key="2">
    <source>
        <dbReference type="EMBL" id="QFG50750.1"/>
    </source>
</evidence>
<organism evidence="2 3">
    <name type="scientific">Lactobacillus acetotolerans</name>
    <dbReference type="NCBI Taxonomy" id="1600"/>
    <lineage>
        <taxon>Bacteria</taxon>
        <taxon>Bacillati</taxon>
        <taxon>Bacillota</taxon>
        <taxon>Bacilli</taxon>
        <taxon>Lactobacillales</taxon>
        <taxon>Lactobacillaceae</taxon>
        <taxon>Lactobacillus</taxon>
    </lineage>
</organism>
<dbReference type="Pfam" id="PF12957">
    <property type="entry name" value="DUF3846"/>
    <property type="match status" value="1"/>
</dbReference>
<dbReference type="AlphaFoldDB" id="A0A5P5ZHF6"/>
<evidence type="ECO:0000313" key="3">
    <source>
        <dbReference type="Proteomes" id="UP000325393"/>
    </source>
</evidence>
<sequence>MNNMIKVLVDDVNSRSVYETEVDGNSASALSKIIKCECIDVGYHLIDKEEYTFIVDDEGLLIQKPVPSVVKNFASINVGTTIICKSEGSYFASLSDKDIAKIRKHIKFLREDCDNPDKTFPTVFVD</sequence>
<dbReference type="RefSeq" id="WP_056970705.1">
    <property type="nucleotide sequence ID" value="NZ_CP044496.1"/>
</dbReference>
<accession>A0A5P5ZHF6</accession>
<dbReference type="InterPro" id="IPR024559">
    <property type="entry name" value="DUF3846"/>
</dbReference>
<protein>
    <recommendedName>
        <fullName evidence="1">DUF3846 domain-containing protein</fullName>
    </recommendedName>
</protein>
<proteinExistence type="predicted"/>
<name>A0A5P5ZHF6_9LACO</name>
<feature type="domain" description="DUF3846" evidence="1">
    <location>
        <begin position="5"/>
        <end position="106"/>
    </location>
</feature>